<protein>
    <recommendedName>
        <fullName evidence="1">GRHL1/CP2 C-terminal domain-containing protein</fullName>
    </recommendedName>
</protein>
<accession>A7RFN3</accession>
<keyword evidence="3" id="KW-1185">Reference proteome</keyword>
<evidence type="ECO:0000313" key="2">
    <source>
        <dbReference type="EMBL" id="EDO49630.1"/>
    </source>
</evidence>
<dbReference type="PANTHER" id="PTHR11037">
    <property type="entry name" value="TRANSCRIPTION FACTOR CP2"/>
    <property type="match status" value="1"/>
</dbReference>
<dbReference type="GO" id="GO:0006357">
    <property type="term" value="P:regulation of transcription by RNA polymerase II"/>
    <property type="evidence" value="ECO:0007669"/>
    <property type="project" value="InterPro"/>
</dbReference>
<sequence>MVVQRMQSRLLSFDVNRYSTPLLRQLQEKARKRTSMQAFTETAADALDELDLGPKAKRVVRRPPPLLTIYVRQETEKAYNAVFMEELTVESFKEAVSLRYGTPIKSVRKIEIQTNSGSIEKVDDNTIHGFDEEDTFTIVLNYNKVEGTCDILLSSVR</sequence>
<evidence type="ECO:0000259" key="1">
    <source>
        <dbReference type="Pfam" id="PF25416"/>
    </source>
</evidence>
<dbReference type="OrthoDB" id="7680836at2759"/>
<evidence type="ECO:0000313" key="3">
    <source>
        <dbReference type="Proteomes" id="UP000001593"/>
    </source>
</evidence>
<name>A7RFN3_NEMVE</name>
<organism evidence="2 3">
    <name type="scientific">Nematostella vectensis</name>
    <name type="common">Starlet sea anemone</name>
    <dbReference type="NCBI Taxonomy" id="45351"/>
    <lineage>
        <taxon>Eukaryota</taxon>
        <taxon>Metazoa</taxon>
        <taxon>Cnidaria</taxon>
        <taxon>Anthozoa</taxon>
        <taxon>Hexacorallia</taxon>
        <taxon>Actiniaria</taxon>
        <taxon>Edwardsiidae</taxon>
        <taxon>Nematostella</taxon>
    </lineage>
</organism>
<dbReference type="InParanoid" id="A7RFN3"/>
<gene>
    <name evidence="2" type="ORF">NEMVEDRAFT_v1g231729</name>
</gene>
<dbReference type="GO" id="GO:0003700">
    <property type="term" value="F:DNA-binding transcription factor activity"/>
    <property type="evidence" value="ECO:0007669"/>
    <property type="project" value="InterPro"/>
</dbReference>
<dbReference type="PhylomeDB" id="A7RFN3"/>
<reference evidence="2 3" key="1">
    <citation type="journal article" date="2007" name="Science">
        <title>Sea anemone genome reveals ancestral eumetazoan gene repertoire and genomic organization.</title>
        <authorList>
            <person name="Putnam N.H."/>
            <person name="Srivastava M."/>
            <person name="Hellsten U."/>
            <person name="Dirks B."/>
            <person name="Chapman J."/>
            <person name="Salamov A."/>
            <person name="Terry A."/>
            <person name="Shapiro H."/>
            <person name="Lindquist E."/>
            <person name="Kapitonov V.V."/>
            <person name="Jurka J."/>
            <person name="Genikhovich G."/>
            <person name="Grigoriev I.V."/>
            <person name="Lucas S.M."/>
            <person name="Steele R.E."/>
            <person name="Finnerty J.R."/>
            <person name="Technau U."/>
            <person name="Martindale M.Q."/>
            <person name="Rokhsar D.S."/>
        </authorList>
    </citation>
    <scope>NUCLEOTIDE SEQUENCE [LARGE SCALE GENOMIC DNA]</scope>
    <source>
        <strain evidence="3">CH2 X CH6</strain>
    </source>
</reference>
<dbReference type="OMA" id="KAYNAIM"/>
<dbReference type="HOGENOM" id="CLU_1680021_0_0_1"/>
<dbReference type="PANTHER" id="PTHR11037:SF20">
    <property type="entry name" value="PROTEIN GRAINYHEAD"/>
    <property type="match status" value="1"/>
</dbReference>
<dbReference type="EMBL" id="DS469508">
    <property type="protein sequence ID" value="EDO49630.1"/>
    <property type="molecule type" value="Genomic_DNA"/>
</dbReference>
<dbReference type="AlphaFoldDB" id="A7RFN3"/>
<dbReference type="InterPro" id="IPR057520">
    <property type="entry name" value="GRHL1/CP2_C"/>
</dbReference>
<dbReference type="Pfam" id="PF25416">
    <property type="entry name" value="GRHL1_C"/>
    <property type="match status" value="1"/>
</dbReference>
<feature type="domain" description="GRHL1/CP2 C-terminal" evidence="1">
    <location>
        <begin position="65"/>
        <end position="154"/>
    </location>
</feature>
<dbReference type="InterPro" id="IPR040167">
    <property type="entry name" value="TF_CP2-like"/>
</dbReference>
<proteinExistence type="predicted"/>
<dbReference type="Proteomes" id="UP000001593">
    <property type="component" value="Unassembled WGS sequence"/>
</dbReference>
<dbReference type="KEGG" id="nve:5522048"/>